<dbReference type="SUPFAM" id="SSF52833">
    <property type="entry name" value="Thioredoxin-like"/>
    <property type="match status" value="1"/>
</dbReference>
<evidence type="ECO:0000313" key="1">
    <source>
        <dbReference type="EMBL" id="KAK5256002.1"/>
    </source>
</evidence>
<reference evidence="1 2" key="1">
    <citation type="submission" date="2023-08" db="EMBL/GenBank/DDBJ databases">
        <title>Black Yeasts Isolated from many extreme environments.</title>
        <authorList>
            <person name="Coleine C."/>
            <person name="Stajich J.E."/>
            <person name="Selbmann L."/>
        </authorList>
    </citation>
    <scope>NUCLEOTIDE SEQUENCE [LARGE SCALE GENOMIC DNA]</scope>
    <source>
        <strain evidence="1 2">CCFEE 536</strain>
    </source>
</reference>
<organism evidence="1 2">
    <name type="scientific">Cryomyces antarcticus</name>
    <dbReference type="NCBI Taxonomy" id="329879"/>
    <lineage>
        <taxon>Eukaryota</taxon>
        <taxon>Fungi</taxon>
        <taxon>Dikarya</taxon>
        <taxon>Ascomycota</taxon>
        <taxon>Pezizomycotina</taxon>
        <taxon>Dothideomycetes</taxon>
        <taxon>Dothideomycetes incertae sedis</taxon>
        <taxon>Cryomyces</taxon>
    </lineage>
</organism>
<accession>A0ABR0LYU6</accession>
<dbReference type="InterPro" id="IPR032801">
    <property type="entry name" value="PXL2A/B/C"/>
</dbReference>
<dbReference type="CDD" id="cd02970">
    <property type="entry name" value="PRX_like2"/>
    <property type="match status" value="1"/>
</dbReference>
<dbReference type="PANTHER" id="PTHR28630">
    <property type="match status" value="1"/>
</dbReference>
<comment type="caution">
    <text evidence="1">The sequence shown here is derived from an EMBL/GenBank/DDBJ whole genome shotgun (WGS) entry which is preliminary data.</text>
</comment>
<dbReference type="Pfam" id="PF13911">
    <property type="entry name" value="AhpC-TSA_2"/>
    <property type="match status" value="1"/>
</dbReference>
<dbReference type="Proteomes" id="UP001357485">
    <property type="component" value="Unassembled WGS sequence"/>
</dbReference>
<dbReference type="PANTHER" id="PTHR28630:SF3">
    <property type="entry name" value="PEROXIREDOXIN-LIKE 2C"/>
    <property type="match status" value="1"/>
</dbReference>
<keyword evidence="2" id="KW-1185">Reference proteome</keyword>
<evidence type="ECO:0000313" key="2">
    <source>
        <dbReference type="Proteomes" id="UP001357485"/>
    </source>
</evidence>
<dbReference type="InterPro" id="IPR036249">
    <property type="entry name" value="Thioredoxin-like_sf"/>
</dbReference>
<evidence type="ECO:0008006" key="3">
    <source>
        <dbReference type="Google" id="ProtNLM"/>
    </source>
</evidence>
<name>A0ABR0LYU6_9PEZI</name>
<protein>
    <recommendedName>
        <fullName evidence="3">AhpC/TSA antioxidant enzyme-domain-containing protein</fullName>
    </recommendedName>
</protein>
<dbReference type="Gene3D" id="3.40.30.10">
    <property type="entry name" value="Glutaredoxin"/>
    <property type="match status" value="1"/>
</dbReference>
<sequence length="220" mass="23162">MASKNEPVPLSEANALPTKDAVAAAASLPIYDATGQSQPFSSLYTPSPSSSSSSSGSASRHLIIFVRHFFCGNCQDFIRALSAAITPAGLAALPTRTTLTIIGCGASDLIPMYAHATHCAFPLFADPDRAIYDALGMTRTLNLGPKKPDYVVGGMVANVLSSVWQGLKQGAAALKGGDVQQVGGEFLFDGAGEVTWCHRMRYTRDHTEIEELKTVLGLSG</sequence>
<proteinExistence type="predicted"/>
<gene>
    <name evidence="1" type="ORF">LTR16_004228</name>
</gene>
<dbReference type="EMBL" id="JAVRRA010008741">
    <property type="protein sequence ID" value="KAK5256002.1"/>
    <property type="molecule type" value="Genomic_DNA"/>
</dbReference>